<accession>A0A2S6I1K0</accession>
<organism evidence="1 2">
    <name type="scientific">Neolewinella xylanilytica</name>
    <dbReference type="NCBI Taxonomy" id="1514080"/>
    <lineage>
        <taxon>Bacteria</taxon>
        <taxon>Pseudomonadati</taxon>
        <taxon>Bacteroidota</taxon>
        <taxon>Saprospiria</taxon>
        <taxon>Saprospirales</taxon>
        <taxon>Lewinellaceae</taxon>
        <taxon>Neolewinella</taxon>
    </lineage>
</organism>
<dbReference type="EMBL" id="PTJC01000006">
    <property type="protein sequence ID" value="PPK85057.1"/>
    <property type="molecule type" value="Genomic_DNA"/>
</dbReference>
<dbReference type="OrthoDB" id="1490060at2"/>
<dbReference type="SUPFAM" id="SSF48452">
    <property type="entry name" value="TPR-like"/>
    <property type="match status" value="1"/>
</dbReference>
<dbReference type="InterPro" id="IPR011990">
    <property type="entry name" value="TPR-like_helical_dom_sf"/>
</dbReference>
<evidence type="ECO:0000313" key="1">
    <source>
        <dbReference type="EMBL" id="PPK85057.1"/>
    </source>
</evidence>
<dbReference type="RefSeq" id="WP_104419576.1">
    <property type="nucleotide sequence ID" value="NZ_PTJC01000006.1"/>
</dbReference>
<protein>
    <recommendedName>
        <fullName evidence="3">Tetratricopeptide repeat protein</fullName>
    </recommendedName>
</protein>
<name>A0A2S6I1K0_9BACT</name>
<evidence type="ECO:0000313" key="2">
    <source>
        <dbReference type="Proteomes" id="UP000237662"/>
    </source>
</evidence>
<dbReference type="Proteomes" id="UP000237662">
    <property type="component" value="Unassembled WGS sequence"/>
</dbReference>
<evidence type="ECO:0008006" key="3">
    <source>
        <dbReference type="Google" id="ProtNLM"/>
    </source>
</evidence>
<comment type="caution">
    <text evidence="1">The sequence shown here is derived from an EMBL/GenBank/DDBJ whole genome shotgun (WGS) entry which is preliminary data.</text>
</comment>
<reference evidence="1 2" key="1">
    <citation type="submission" date="2018-02" db="EMBL/GenBank/DDBJ databases">
        <title>Genomic Encyclopedia of Archaeal and Bacterial Type Strains, Phase II (KMG-II): from individual species to whole genera.</title>
        <authorList>
            <person name="Goeker M."/>
        </authorList>
    </citation>
    <scope>NUCLEOTIDE SEQUENCE [LARGE SCALE GENOMIC DNA]</scope>
    <source>
        <strain evidence="1 2">DSM 29526</strain>
    </source>
</reference>
<dbReference type="AlphaFoldDB" id="A0A2S6I1K0"/>
<dbReference type="Gene3D" id="1.25.40.10">
    <property type="entry name" value="Tetratricopeptide repeat domain"/>
    <property type="match status" value="1"/>
</dbReference>
<keyword evidence="2" id="KW-1185">Reference proteome</keyword>
<proteinExistence type="predicted"/>
<sequence>MQPPFLLSLLLLIGVPLTAQNLLSIEETLKFESAISREGAMIYLKLPLEGDGQVVRQLDFSTEPDVSPTGAGVREYAWNAGELGAGDSLGISFRVSSAGIPPWTEARIDSLEGQSFAWPPLSEEAVTEPYVLPPLIREDIGKTEFKSLDAADTTLQDIDRLIRRLDRRIRSVRDPENFDQAQPLLEDVFRRRTTARRKPLLLSLALQYLDVPHRIVAGKVVSYGEVRENEVWVEIPVAGEWLRIYYGDGVDRSEWGLPIEPDQFLACSYDWRDLTLEIVSAPGALPVPSTLSTTAQNLVVSFWDRKNDALLNRQYARAAALMDSVLAYLPESVAATTEKGLVIAQAGRLNEALPFMQSGLEMAKTAGDQSFALVQVAKFYSLQRMGEEAIEALVRAQQLSPFDFSVVYNDPRFQYLARQPSLMQRLQRALRNGQ</sequence>
<gene>
    <name evidence="1" type="ORF">CLV84_1947</name>
</gene>